<evidence type="ECO:0000313" key="3">
    <source>
        <dbReference type="EMBL" id="CAB4036552.1"/>
    </source>
</evidence>
<protein>
    <submittedName>
        <fullName evidence="3">Transcription factor SPT20 homolog</fullName>
    </submittedName>
</protein>
<comment type="caution">
    <text evidence="3">The sequence shown here is derived from an EMBL/GenBank/DDBJ whole genome shotgun (WGS) entry which is preliminary data.</text>
</comment>
<dbReference type="PANTHER" id="PTHR13526">
    <property type="entry name" value="TRANSCRIPTION FACTOR SPT20 HOMOLOG"/>
    <property type="match status" value="1"/>
</dbReference>
<keyword evidence="4" id="KW-1185">Reference proteome</keyword>
<dbReference type="OrthoDB" id="1932706at2759"/>
<dbReference type="AlphaFoldDB" id="A0A7D9JWS2"/>
<proteinExistence type="inferred from homology"/>
<comment type="similarity">
    <text evidence="1">Belongs to the SPT20 family.</text>
</comment>
<dbReference type="Pfam" id="PF12090">
    <property type="entry name" value="Spt20_SEP"/>
    <property type="match status" value="1"/>
</dbReference>
<feature type="non-terminal residue" evidence="3">
    <location>
        <position position="1"/>
    </location>
</feature>
<feature type="compositionally biased region" description="Polar residues" evidence="2">
    <location>
        <begin position="274"/>
        <end position="294"/>
    </location>
</feature>
<dbReference type="GO" id="GO:0000124">
    <property type="term" value="C:SAGA complex"/>
    <property type="evidence" value="ECO:0007669"/>
    <property type="project" value="InterPro"/>
</dbReference>
<dbReference type="GO" id="GO:0003712">
    <property type="term" value="F:transcription coregulator activity"/>
    <property type="evidence" value="ECO:0007669"/>
    <property type="project" value="InterPro"/>
</dbReference>
<feature type="region of interest" description="Disordered" evidence="2">
    <location>
        <begin position="263"/>
        <end position="300"/>
    </location>
</feature>
<sequence length="394" mass="43897">MQYCFIPSLQTLVADVNALTCDGEWREEEKINLEAELLLKTQSPLCLDPSPEVFNVVNQMHFHKNKYRSTLLQRSHKRRFRAYISQNRSSLPAPSCLKLVDFLAHHKHAQPPVNLRLSKSSYSGVDTWKQRKLSLAPPTEPVQVMKFSKKIESSKIDPNSAPETVQEIVLEAENTENRNYHCRVTIQRRPADLQYLGELYLHEDAASKEITQDKGKCCKFFLGSKLSAQRYLQQFQDLYTEEGRKSVRISSYIPTQQAMLQAQNKTKVKVEPSRTPSPCQGPDNKTTNGSTVKTQGHPISGNKMVMNTVVKNDGSSVTSQSISGKIPIYNTSSLTGSTTGMVMTGTNSNLAGMTVQGKQYVTAIPVASSSVHNQHDAIQAGASYQQNVVGAYVQ</sequence>
<dbReference type="InterPro" id="IPR046468">
    <property type="entry name" value="Spt20-like_SEP"/>
</dbReference>
<evidence type="ECO:0000256" key="2">
    <source>
        <dbReference type="SAM" id="MobiDB-lite"/>
    </source>
</evidence>
<accession>A0A7D9JWS2</accession>
<evidence type="ECO:0000313" key="4">
    <source>
        <dbReference type="Proteomes" id="UP001152795"/>
    </source>
</evidence>
<dbReference type="EMBL" id="CACRXK020022167">
    <property type="protein sequence ID" value="CAB4036552.1"/>
    <property type="molecule type" value="Genomic_DNA"/>
</dbReference>
<gene>
    <name evidence="3" type="ORF">PACLA_8A015733</name>
</gene>
<dbReference type="InterPro" id="IPR021950">
    <property type="entry name" value="Spt20"/>
</dbReference>
<dbReference type="Proteomes" id="UP001152795">
    <property type="component" value="Unassembled WGS sequence"/>
</dbReference>
<organism evidence="3 4">
    <name type="scientific">Paramuricea clavata</name>
    <name type="common">Red gorgonian</name>
    <name type="synonym">Violescent sea-whip</name>
    <dbReference type="NCBI Taxonomy" id="317549"/>
    <lineage>
        <taxon>Eukaryota</taxon>
        <taxon>Metazoa</taxon>
        <taxon>Cnidaria</taxon>
        <taxon>Anthozoa</taxon>
        <taxon>Octocorallia</taxon>
        <taxon>Malacalcyonacea</taxon>
        <taxon>Plexauridae</taxon>
        <taxon>Paramuricea</taxon>
    </lineage>
</organism>
<evidence type="ECO:0000256" key="1">
    <source>
        <dbReference type="ARBA" id="ARBA00009112"/>
    </source>
</evidence>
<name>A0A7D9JWS2_PARCT</name>
<dbReference type="GO" id="GO:0006357">
    <property type="term" value="P:regulation of transcription by RNA polymerase II"/>
    <property type="evidence" value="ECO:0007669"/>
    <property type="project" value="TreeGrafter"/>
</dbReference>
<reference evidence="3" key="1">
    <citation type="submission" date="2020-04" db="EMBL/GenBank/DDBJ databases">
        <authorList>
            <person name="Alioto T."/>
            <person name="Alioto T."/>
            <person name="Gomez Garrido J."/>
        </authorList>
    </citation>
    <scope>NUCLEOTIDE SEQUENCE</scope>
    <source>
        <strain evidence="3">A484AB</strain>
    </source>
</reference>
<dbReference type="PANTHER" id="PTHR13526:SF8">
    <property type="entry name" value="TRANSCRIPTION FACTOR SPT20 HOMOLOG"/>
    <property type="match status" value="1"/>
</dbReference>